<organism evidence="3 4">
    <name type="scientific">Clostridium tanneri</name>
    <dbReference type="NCBI Taxonomy" id="3037988"/>
    <lineage>
        <taxon>Bacteria</taxon>
        <taxon>Bacillati</taxon>
        <taxon>Bacillota</taxon>
        <taxon>Clostridia</taxon>
        <taxon>Eubacteriales</taxon>
        <taxon>Clostridiaceae</taxon>
        <taxon>Clostridium</taxon>
    </lineage>
</organism>
<dbReference type="HAMAP" id="MF_00489">
    <property type="entry name" value="UPF0178"/>
    <property type="match status" value="1"/>
</dbReference>
<dbReference type="NCBIfam" id="NF001095">
    <property type="entry name" value="PRK00124.1"/>
    <property type="match status" value="1"/>
</dbReference>
<dbReference type="InterPro" id="IPR003791">
    <property type="entry name" value="UPF0178"/>
</dbReference>
<dbReference type="PANTHER" id="PTHR35146:SF1">
    <property type="entry name" value="UPF0178 PROTEIN YAII"/>
    <property type="match status" value="1"/>
</dbReference>
<accession>A0ABU4JX72</accession>
<dbReference type="EMBL" id="JARUJP010000027">
    <property type="protein sequence ID" value="MDW8802747.1"/>
    <property type="molecule type" value="Genomic_DNA"/>
</dbReference>
<dbReference type="Pfam" id="PF02639">
    <property type="entry name" value="DUF188"/>
    <property type="match status" value="1"/>
</dbReference>
<evidence type="ECO:0000256" key="2">
    <source>
        <dbReference type="HAMAP-Rule" id="MF_00489"/>
    </source>
</evidence>
<sequence length="151" mass="16983">MKILVDADACPGKDLIEKAAKENGLEVVMFCDISHIITTNYSTVKYMDKGFQSVDMAVANEAKKGDIVVSQDYGVAAMVLGKKVYAISPKGYIYDDNNIEKLLFERHISAKVRKGGGRTSNPKKRNKEDDERLYYNLLKLINQAKELYPNQ</sequence>
<gene>
    <name evidence="3" type="ORF">P8V03_16495</name>
</gene>
<evidence type="ECO:0000313" key="4">
    <source>
        <dbReference type="Proteomes" id="UP001281656"/>
    </source>
</evidence>
<evidence type="ECO:0000313" key="3">
    <source>
        <dbReference type="EMBL" id="MDW8802747.1"/>
    </source>
</evidence>
<protein>
    <recommendedName>
        <fullName evidence="2">UPF0178 protein P8V03_16495</fullName>
    </recommendedName>
</protein>
<reference evidence="3 4" key="1">
    <citation type="submission" date="2023-04" db="EMBL/GenBank/DDBJ databases">
        <title>Clostridium tannerae sp. nov., isolated from the fecal material of an alpaca.</title>
        <authorList>
            <person name="Miller S."/>
            <person name="Hendry M."/>
            <person name="King J."/>
            <person name="Sankaranarayanan K."/>
            <person name="Lawson P.A."/>
        </authorList>
    </citation>
    <scope>NUCLEOTIDE SEQUENCE [LARGE SCALE GENOMIC DNA]</scope>
    <source>
        <strain evidence="3 4">A1-XYC3</strain>
    </source>
</reference>
<comment type="caution">
    <text evidence="3">The sequence shown here is derived from an EMBL/GenBank/DDBJ whole genome shotgun (WGS) entry which is preliminary data.</text>
</comment>
<keyword evidence="4" id="KW-1185">Reference proteome</keyword>
<dbReference type="RefSeq" id="WP_318799019.1">
    <property type="nucleotide sequence ID" value="NZ_JARUJP010000027.1"/>
</dbReference>
<name>A0ABU4JX72_9CLOT</name>
<dbReference type="PANTHER" id="PTHR35146">
    <property type="entry name" value="UPF0178 PROTEIN YAII"/>
    <property type="match status" value="1"/>
</dbReference>
<dbReference type="Proteomes" id="UP001281656">
    <property type="component" value="Unassembled WGS sequence"/>
</dbReference>
<evidence type="ECO:0000256" key="1">
    <source>
        <dbReference type="ARBA" id="ARBA00008522"/>
    </source>
</evidence>
<proteinExistence type="inferred from homology"/>
<comment type="similarity">
    <text evidence="1 2">Belongs to the UPF0178 family.</text>
</comment>